<dbReference type="InterPro" id="IPR021134">
    <property type="entry name" value="Bestrophin-like"/>
</dbReference>
<dbReference type="PROSITE" id="PS00888">
    <property type="entry name" value="CNMP_BINDING_1"/>
    <property type="match status" value="1"/>
</dbReference>
<dbReference type="Proteomes" id="UP001189429">
    <property type="component" value="Unassembled WGS sequence"/>
</dbReference>
<dbReference type="PANTHER" id="PTHR23011:SF28">
    <property type="entry name" value="CYCLIC NUCLEOTIDE-BINDING DOMAIN CONTAINING PROTEIN"/>
    <property type="match status" value="1"/>
</dbReference>
<comment type="caution">
    <text evidence="3">The sequence shown here is derived from an EMBL/GenBank/DDBJ whole genome shotgun (WGS) entry which is preliminary data.</text>
</comment>
<dbReference type="InterPro" id="IPR018488">
    <property type="entry name" value="cNMP-bd_CS"/>
</dbReference>
<reference evidence="3" key="1">
    <citation type="submission" date="2023-10" db="EMBL/GenBank/DDBJ databases">
        <authorList>
            <person name="Chen Y."/>
            <person name="Shah S."/>
            <person name="Dougan E. K."/>
            <person name="Thang M."/>
            <person name="Chan C."/>
        </authorList>
    </citation>
    <scope>NUCLEOTIDE SEQUENCE [LARGE SCALE GENOMIC DNA]</scope>
</reference>
<dbReference type="PROSITE" id="PS50042">
    <property type="entry name" value="CNMP_BINDING_3"/>
    <property type="match status" value="1"/>
</dbReference>
<dbReference type="PANTHER" id="PTHR23011">
    <property type="entry name" value="CYCLIC NUCLEOTIDE-BINDING DOMAIN CONTAINING PROTEIN"/>
    <property type="match status" value="1"/>
</dbReference>
<name>A0ABN9RPV0_9DINO</name>
<evidence type="ECO:0000256" key="1">
    <source>
        <dbReference type="SAM" id="MobiDB-lite"/>
    </source>
</evidence>
<evidence type="ECO:0000313" key="4">
    <source>
        <dbReference type="Proteomes" id="UP001189429"/>
    </source>
</evidence>
<dbReference type="Pfam" id="PF01062">
    <property type="entry name" value="Bestrophin"/>
    <property type="match status" value="1"/>
</dbReference>
<keyword evidence="4" id="KW-1185">Reference proteome</keyword>
<protein>
    <recommendedName>
        <fullName evidence="2">Cyclic nucleotide-binding domain-containing protein</fullName>
    </recommendedName>
</protein>
<dbReference type="InterPro" id="IPR000595">
    <property type="entry name" value="cNMP-bd_dom"/>
</dbReference>
<dbReference type="CDD" id="cd00038">
    <property type="entry name" value="CAP_ED"/>
    <property type="match status" value="1"/>
</dbReference>
<feature type="non-terminal residue" evidence="3">
    <location>
        <position position="1"/>
    </location>
</feature>
<feature type="region of interest" description="Disordered" evidence="1">
    <location>
        <begin position="481"/>
        <end position="501"/>
    </location>
</feature>
<evidence type="ECO:0000313" key="3">
    <source>
        <dbReference type="EMBL" id="CAK0820254.1"/>
    </source>
</evidence>
<evidence type="ECO:0000259" key="2">
    <source>
        <dbReference type="PROSITE" id="PS50042"/>
    </source>
</evidence>
<dbReference type="Gene3D" id="2.60.120.10">
    <property type="entry name" value="Jelly Rolls"/>
    <property type="match status" value="1"/>
</dbReference>
<dbReference type="InterPro" id="IPR018490">
    <property type="entry name" value="cNMP-bd_dom_sf"/>
</dbReference>
<feature type="domain" description="Cyclic nucleotide-binding" evidence="2">
    <location>
        <begin position="411"/>
        <end position="479"/>
    </location>
</feature>
<gene>
    <name evidence="3" type="ORF">PCOR1329_LOCUS22013</name>
</gene>
<sequence>GEAAAPLPSPQRATAAAWRGEAAALDALLDQAELAPEARMDVMPKFRSSRDWLWSQWNRSGSLVNSTWQSMLAVAAATWLLLVADTEFPQVHFAVRGASELWGYQASVTTLMLSFFLNQAYTYWRKSYNDIRRMQGRLNDVNMLISAHLPRDPLSGRPTPEAIDMAQRVARYGRLISILFIANVAERFRPLCTEAGLRRLAQRGALTPAEVDLLLRFDPGSWPYVLTTWNIASVRQAASGDGVLAGAPVGLHQTLLERLADLRGTCASVEDDLAARMPVAYPQFVQVVVDSLLFTTAPAMVDKLGGAWAVLGAVEMTLFYSGMLELSKVFLDPFDSEEYGDKSLAVIRTDTFLSENHFLASRWLRAVEEPLPWEVRQAAPCTPRARLLQLARGHPLLAPLLTRGAPPPAGVLDGLEELLLERGETVIRQGEFASSMYLVVRGECLMSVNGQRVGTLGSGQLFGERALLEAAPRIATVEAARGRELSPCRRPSGPGPGTATP</sequence>
<dbReference type="EMBL" id="CAUYUJ010007307">
    <property type="protein sequence ID" value="CAK0820254.1"/>
    <property type="molecule type" value="Genomic_DNA"/>
</dbReference>
<accession>A0ABN9RPV0</accession>
<dbReference type="SUPFAM" id="SSF51206">
    <property type="entry name" value="cAMP-binding domain-like"/>
    <property type="match status" value="1"/>
</dbReference>
<dbReference type="InterPro" id="IPR014710">
    <property type="entry name" value="RmlC-like_jellyroll"/>
</dbReference>
<organism evidence="3 4">
    <name type="scientific">Prorocentrum cordatum</name>
    <dbReference type="NCBI Taxonomy" id="2364126"/>
    <lineage>
        <taxon>Eukaryota</taxon>
        <taxon>Sar</taxon>
        <taxon>Alveolata</taxon>
        <taxon>Dinophyceae</taxon>
        <taxon>Prorocentrales</taxon>
        <taxon>Prorocentraceae</taxon>
        <taxon>Prorocentrum</taxon>
    </lineage>
</organism>
<dbReference type="Pfam" id="PF00027">
    <property type="entry name" value="cNMP_binding"/>
    <property type="match status" value="1"/>
</dbReference>
<proteinExistence type="predicted"/>